<gene>
    <name evidence="1" type="ORF">DPMN_156308</name>
</gene>
<dbReference type="EMBL" id="JAIWYP010000007">
    <property type="protein sequence ID" value="KAH3802630.1"/>
    <property type="molecule type" value="Genomic_DNA"/>
</dbReference>
<accession>A0A9D4FPL1</accession>
<name>A0A9D4FPL1_DREPO</name>
<reference evidence="1" key="2">
    <citation type="submission" date="2020-11" db="EMBL/GenBank/DDBJ databases">
        <authorList>
            <person name="McCartney M.A."/>
            <person name="Auch B."/>
            <person name="Kono T."/>
            <person name="Mallez S."/>
            <person name="Becker A."/>
            <person name="Gohl D.M."/>
            <person name="Silverstein K.A.T."/>
            <person name="Koren S."/>
            <person name="Bechman K.B."/>
            <person name="Herman A."/>
            <person name="Abrahante J.E."/>
            <person name="Garbe J."/>
        </authorList>
    </citation>
    <scope>NUCLEOTIDE SEQUENCE</scope>
    <source>
        <strain evidence="1">Duluth1</strain>
        <tissue evidence="1">Whole animal</tissue>
    </source>
</reference>
<evidence type="ECO:0000313" key="1">
    <source>
        <dbReference type="EMBL" id="KAH3802630.1"/>
    </source>
</evidence>
<sequence>MSTIQRFDGIEFVPSCSGCSTMVRKLNQFVEKFDDLELFNEHLANLLDMVYQNYNNLEDECSNNDGKLPYPRKKSILLDL</sequence>
<protein>
    <submittedName>
        <fullName evidence="1">Uncharacterized protein</fullName>
    </submittedName>
</protein>
<dbReference type="AlphaFoldDB" id="A0A9D4FPL1"/>
<dbReference type="Proteomes" id="UP000828390">
    <property type="component" value="Unassembled WGS sequence"/>
</dbReference>
<reference evidence="1" key="1">
    <citation type="journal article" date="2019" name="bioRxiv">
        <title>The Genome of the Zebra Mussel, Dreissena polymorpha: A Resource for Invasive Species Research.</title>
        <authorList>
            <person name="McCartney M.A."/>
            <person name="Auch B."/>
            <person name="Kono T."/>
            <person name="Mallez S."/>
            <person name="Zhang Y."/>
            <person name="Obille A."/>
            <person name="Becker A."/>
            <person name="Abrahante J.E."/>
            <person name="Garbe J."/>
            <person name="Badalamenti J.P."/>
            <person name="Herman A."/>
            <person name="Mangelson H."/>
            <person name="Liachko I."/>
            <person name="Sullivan S."/>
            <person name="Sone E.D."/>
            <person name="Koren S."/>
            <person name="Silverstein K.A.T."/>
            <person name="Beckman K.B."/>
            <person name="Gohl D.M."/>
        </authorList>
    </citation>
    <scope>NUCLEOTIDE SEQUENCE</scope>
    <source>
        <strain evidence="1">Duluth1</strain>
        <tissue evidence="1">Whole animal</tissue>
    </source>
</reference>
<keyword evidence="2" id="KW-1185">Reference proteome</keyword>
<organism evidence="1 2">
    <name type="scientific">Dreissena polymorpha</name>
    <name type="common">Zebra mussel</name>
    <name type="synonym">Mytilus polymorpha</name>
    <dbReference type="NCBI Taxonomy" id="45954"/>
    <lineage>
        <taxon>Eukaryota</taxon>
        <taxon>Metazoa</taxon>
        <taxon>Spiralia</taxon>
        <taxon>Lophotrochozoa</taxon>
        <taxon>Mollusca</taxon>
        <taxon>Bivalvia</taxon>
        <taxon>Autobranchia</taxon>
        <taxon>Heteroconchia</taxon>
        <taxon>Euheterodonta</taxon>
        <taxon>Imparidentia</taxon>
        <taxon>Neoheterodontei</taxon>
        <taxon>Myida</taxon>
        <taxon>Dreissenoidea</taxon>
        <taxon>Dreissenidae</taxon>
        <taxon>Dreissena</taxon>
    </lineage>
</organism>
<comment type="caution">
    <text evidence="1">The sequence shown here is derived from an EMBL/GenBank/DDBJ whole genome shotgun (WGS) entry which is preliminary data.</text>
</comment>
<evidence type="ECO:0000313" key="2">
    <source>
        <dbReference type="Proteomes" id="UP000828390"/>
    </source>
</evidence>
<proteinExistence type="predicted"/>